<evidence type="ECO:0000313" key="1">
    <source>
        <dbReference type="EMBL" id="SQH75884.1"/>
    </source>
</evidence>
<reference evidence="2" key="1">
    <citation type="submission" date="2018-06" db="EMBL/GenBank/DDBJ databases">
        <authorList>
            <person name="Cea G.-C."/>
            <person name="William W."/>
        </authorList>
    </citation>
    <scope>NUCLEOTIDE SEQUENCE [LARGE SCALE GENOMIC DNA]</scope>
    <source>
        <strain evidence="2">DB21MT-2</strain>
    </source>
</reference>
<protein>
    <recommendedName>
        <fullName evidence="3">DUF3549 domain-containing protein</fullName>
    </recommendedName>
</protein>
<evidence type="ECO:0008006" key="3">
    <source>
        <dbReference type="Google" id="ProtNLM"/>
    </source>
</evidence>
<dbReference type="AlphaFoldDB" id="A0A330M350"/>
<dbReference type="KEGG" id="sbk:SHEWBE_1918"/>
<dbReference type="OrthoDB" id="5597089at2"/>
<gene>
    <name evidence="1" type="ORF">SHEWBE_1918</name>
</gene>
<dbReference type="Pfam" id="PF12069">
    <property type="entry name" value="DUF3549"/>
    <property type="match status" value="1"/>
</dbReference>
<proteinExistence type="predicted"/>
<dbReference type="RefSeq" id="WP_112352255.1">
    <property type="nucleotide sequence ID" value="NZ_LS483452.1"/>
</dbReference>
<dbReference type="InterPro" id="IPR021936">
    <property type="entry name" value="DUF3549"/>
</dbReference>
<accession>A0A330M350</accession>
<dbReference type="Proteomes" id="UP000250123">
    <property type="component" value="Chromosome SHEWBE"/>
</dbReference>
<organism evidence="1 2">
    <name type="scientific">Shewanella benthica</name>
    <dbReference type="NCBI Taxonomy" id="43661"/>
    <lineage>
        <taxon>Bacteria</taxon>
        <taxon>Pseudomonadati</taxon>
        <taxon>Pseudomonadota</taxon>
        <taxon>Gammaproteobacteria</taxon>
        <taxon>Alteromonadales</taxon>
        <taxon>Shewanellaceae</taxon>
        <taxon>Shewanella</taxon>
    </lineage>
</organism>
<name>A0A330M350_9GAMM</name>
<sequence length="337" mass="38289">MTEITTLSQFLSTANTQFQVYDMGRRVQSIDMMAFHQFENLASPYPYPIQGHAQFAIVFWDASQQHYIWFLKLPLDERGLLSPAPRTQFIKMIIEALGRDPTKDLTEAEQQKLANHPFAFTPLAEKLALFNALVRKQLNGKVSSQYEYAYQYLSGQVSADKWQQVGLQGIADICVRANELDHLQQLINSFDYSSIEVQIALCQCLEHLTVEKSLANRVFEQLLSTDKQNKLYFLRALASNEELTQQAISHIQEQGILDAEALITIAARNWTVLKHAQSRTIFLEALAGQKQHFFNQIFADIVAIPSLRTQILTELRNPNRSPQLASAIGGLFKVIKS</sequence>
<evidence type="ECO:0000313" key="2">
    <source>
        <dbReference type="Proteomes" id="UP000250123"/>
    </source>
</evidence>
<dbReference type="EMBL" id="LS483452">
    <property type="protein sequence ID" value="SQH75884.1"/>
    <property type="molecule type" value="Genomic_DNA"/>
</dbReference>